<gene>
    <name evidence="3" type="ORF">PR017_17295</name>
</gene>
<dbReference type="PRINTS" id="PR00625">
    <property type="entry name" value="JDOMAIN"/>
</dbReference>
<dbReference type="RefSeq" id="WP_111216222.1">
    <property type="nucleotide sequence ID" value="NZ_CP117255.1"/>
</dbReference>
<dbReference type="SMART" id="SM00271">
    <property type="entry name" value="DnaJ"/>
    <property type="match status" value="1"/>
</dbReference>
<evidence type="ECO:0000313" key="3">
    <source>
        <dbReference type="EMBL" id="WFR95491.1"/>
    </source>
</evidence>
<dbReference type="Proteomes" id="UP000249499">
    <property type="component" value="Chromosome"/>
</dbReference>
<organism evidence="3 4">
    <name type="scientific">Rhizobium tumorigenes</name>
    <dbReference type="NCBI Taxonomy" id="2041385"/>
    <lineage>
        <taxon>Bacteria</taxon>
        <taxon>Pseudomonadati</taxon>
        <taxon>Pseudomonadota</taxon>
        <taxon>Alphaproteobacteria</taxon>
        <taxon>Hyphomicrobiales</taxon>
        <taxon>Rhizobiaceae</taxon>
        <taxon>Rhizobium/Agrobacterium group</taxon>
        <taxon>Rhizobium</taxon>
    </lineage>
</organism>
<dbReference type="SUPFAM" id="SSF46565">
    <property type="entry name" value="Chaperone J-domain"/>
    <property type="match status" value="1"/>
</dbReference>
<name>A0AAF1K509_9HYPH</name>
<keyword evidence="4" id="KW-1185">Reference proteome</keyword>
<evidence type="ECO:0000259" key="2">
    <source>
        <dbReference type="PROSITE" id="PS50076"/>
    </source>
</evidence>
<feature type="region of interest" description="Disordered" evidence="1">
    <location>
        <begin position="1"/>
        <end position="42"/>
    </location>
</feature>
<feature type="domain" description="J" evidence="2">
    <location>
        <begin position="148"/>
        <end position="205"/>
    </location>
</feature>
<evidence type="ECO:0000256" key="1">
    <source>
        <dbReference type="SAM" id="MobiDB-lite"/>
    </source>
</evidence>
<accession>A0AAF1K509</accession>
<evidence type="ECO:0000313" key="4">
    <source>
        <dbReference type="Proteomes" id="UP000249499"/>
    </source>
</evidence>
<dbReference type="KEGG" id="rtu:PR017_17295"/>
<protein>
    <submittedName>
        <fullName evidence="3">J domain-containing protein</fullName>
    </submittedName>
</protein>
<sequence>MGLDSKIFDSIRTKRKRPASQPDDSGPKCHWDGCDKKGTNRAPVGREAEGEFFLFCLEHVKEYNKGYNFMSGLSDAEIARYQREAATGGRPTWSMGVNKGAQDAPAQSEVKSGAAQAYKFKRPAAKRNSADRYEPQVRGRKLKTLEAKAFETLGLPQTATAAEIKAKYKEQLKLHHPDANEGDRGSETYLQAAIEAHKILKLNGFC</sequence>
<proteinExistence type="predicted"/>
<dbReference type="InterPro" id="IPR001623">
    <property type="entry name" value="DnaJ_domain"/>
</dbReference>
<dbReference type="EMBL" id="CP117255">
    <property type="protein sequence ID" value="WFR95491.1"/>
    <property type="molecule type" value="Genomic_DNA"/>
</dbReference>
<reference evidence="4" key="2">
    <citation type="journal article" date="2023" name="MicrobiologyOpen">
        <title>Genomics of the tumorigenes clade of the family Rhizobiaceae and description of Rhizobium rhododendri sp. nov.</title>
        <authorList>
            <person name="Kuzmanovic N."/>
            <person name="diCenzo G.C."/>
            <person name="Bunk B."/>
            <person name="Sproeer C."/>
            <person name="Fruehling A."/>
            <person name="Neumann-Schaal M."/>
            <person name="Overmann J."/>
            <person name="Smalla K."/>
        </authorList>
    </citation>
    <scope>NUCLEOTIDE SEQUENCE [LARGE SCALE GENOMIC DNA]</scope>
    <source>
        <strain evidence="4">1078</strain>
    </source>
</reference>
<dbReference type="PROSITE" id="PS50076">
    <property type="entry name" value="DNAJ_2"/>
    <property type="match status" value="1"/>
</dbReference>
<dbReference type="Gene3D" id="1.10.287.110">
    <property type="entry name" value="DnaJ domain"/>
    <property type="match status" value="1"/>
</dbReference>
<dbReference type="Pfam" id="PF00226">
    <property type="entry name" value="DnaJ"/>
    <property type="match status" value="1"/>
</dbReference>
<dbReference type="AlphaFoldDB" id="A0AAF1K509"/>
<reference evidence="3 4" key="1">
    <citation type="journal article" date="2018" name="Sci. Rep.">
        <title>Rhizobium tumorigenes sp. nov., a novel plant tumorigenic bacterium isolated from cane gall tumors on thornless blackberry.</title>
        <authorList>
            <person name="Kuzmanovi N."/>
            <person name="Smalla K."/>
            <person name="Gronow S."/>
            <person name="PuBawska J."/>
        </authorList>
    </citation>
    <scope>NUCLEOTIDE SEQUENCE [LARGE SCALE GENOMIC DNA]</scope>
    <source>
        <strain evidence="3 4">1078</strain>
    </source>
</reference>
<dbReference type="InterPro" id="IPR036869">
    <property type="entry name" value="J_dom_sf"/>
</dbReference>
<feature type="compositionally biased region" description="Basic and acidic residues" evidence="1">
    <location>
        <begin position="1"/>
        <end position="12"/>
    </location>
</feature>
<feature type="compositionally biased region" description="Basic and acidic residues" evidence="1">
    <location>
        <begin position="25"/>
        <end position="42"/>
    </location>
</feature>
<dbReference type="CDD" id="cd06257">
    <property type="entry name" value="DnaJ"/>
    <property type="match status" value="1"/>
</dbReference>